<dbReference type="InterPro" id="IPR013595">
    <property type="entry name" value="Pept_S33_TAP-like_C"/>
</dbReference>
<evidence type="ECO:0000259" key="1">
    <source>
        <dbReference type="Pfam" id="PF00561"/>
    </source>
</evidence>
<evidence type="ECO:0000313" key="3">
    <source>
        <dbReference type="EMBL" id="MFD1315769.1"/>
    </source>
</evidence>
<protein>
    <submittedName>
        <fullName evidence="3">Alpha/beta fold hydrolase</fullName>
    </submittedName>
</protein>
<dbReference type="Gene3D" id="3.40.50.1820">
    <property type="entry name" value="alpha/beta hydrolase"/>
    <property type="match status" value="1"/>
</dbReference>
<reference evidence="4" key="1">
    <citation type="journal article" date="2019" name="Int. J. Syst. Evol. Microbiol.">
        <title>The Global Catalogue of Microorganisms (GCM) 10K type strain sequencing project: providing services to taxonomists for standard genome sequencing and annotation.</title>
        <authorList>
            <consortium name="The Broad Institute Genomics Platform"/>
            <consortium name="The Broad Institute Genome Sequencing Center for Infectious Disease"/>
            <person name="Wu L."/>
            <person name="Ma J."/>
        </authorList>
    </citation>
    <scope>NUCLEOTIDE SEQUENCE [LARGE SCALE GENOMIC DNA]</scope>
    <source>
        <strain evidence="4">CCUG 61485</strain>
    </source>
</reference>
<gene>
    <name evidence="3" type="ORF">ACFQ39_09090</name>
</gene>
<dbReference type="EMBL" id="JBHTMY010000003">
    <property type="protein sequence ID" value="MFD1315769.1"/>
    <property type="molecule type" value="Genomic_DNA"/>
</dbReference>
<feature type="domain" description="Peptidase S33 tripeptidyl aminopeptidase-like C-terminal" evidence="2">
    <location>
        <begin position="231"/>
        <end position="286"/>
    </location>
</feature>
<dbReference type="GO" id="GO:0016787">
    <property type="term" value="F:hydrolase activity"/>
    <property type="evidence" value="ECO:0007669"/>
    <property type="project" value="UniProtKB-KW"/>
</dbReference>
<dbReference type="PANTHER" id="PTHR43433:SF5">
    <property type="entry name" value="AB HYDROLASE-1 DOMAIN-CONTAINING PROTEIN"/>
    <property type="match status" value="1"/>
</dbReference>
<dbReference type="Pfam" id="PF08386">
    <property type="entry name" value="Abhydrolase_4"/>
    <property type="match status" value="1"/>
</dbReference>
<accession>A0ABW3Y4U4</accession>
<feature type="domain" description="AB hydrolase-1" evidence="1">
    <location>
        <begin position="88"/>
        <end position="181"/>
    </location>
</feature>
<dbReference type="SUPFAM" id="SSF53474">
    <property type="entry name" value="alpha/beta-Hydrolases"/>
    <property type="match status" value="1"/>
</dbReference>
<dbReference type="Pfam" id="PF00561">
    <property type="entry name" value="Abhydrolase_1"/>
    <property type="match status" value="1"/>
</dbReference>
<dbReference type="PANTHER" id="PTHR43433">
    <property type="entry name" value="HYDROLASE, ALPHA/BETA FOLD FAMILY PROTEIN"/>
    <property type="match status" value="1"/>
</dbReference>
<keyword evidence="4" id="KW-1185">Reference proteome</keyword>
<sequence>MNQKNVDKIKNQAFKIPKPLIYIGKTLELISPKLSAFYLSKIFETPPKFKVPERELIFRKSAKNEIVQIPGTGQEIMVYSYGFSKTKVLLLHGWAGRGSQLHHLADKLLENRMMVISPDAPAHGLSSGKITNMLEYVDTINALDKKYGPFDFAIGHSWGAMALLNSISRGLKVKKAVTIGADDRIIDVLTSFVQKFEVKDEIAEIILNYYAKKFNIGIHDFDSTVAATEIKIPILVIHDTADAFVPVRSAITLRQKLEKGSLLITNNLGHHKIFKDPFVLKRIIQFIQEK</sequence>
<dbReference type="InterPro" id="IPR050471">
    <property type="entry name" value="AB_hydrolase"/>
</dbReference>
<name>A0ABW3Y4U4_9FLAO</name>
<evidence type="ECO:0000259" key="2">
    <source>
        <dbReference type="Pfam" id="PF08386"/>
    </source>
</evidence>
<keyword evidence="3" id="KW-0378">Hydrolase</keyword>
<proteinExistence type="predicted"/>
<evidence type="ECO:0000313" key="4">
    <source>
        <dbReference type="Proteomes" id="UP001597201"/>
    </source>
</evidence>
<dbReference type="RefSeq" id="WP_377178256.1">
    <property type="nucleotide sequence ID" value="NZ_JBHTMY010000003.1"/>
</dbReference>
<dbReference type="Proteomes" id="UP001597201">
    <property type="component" value="Unassembled WGS sequence"/>
</dbReference>
<organism evidence="3 4">
    <name type="scientific">Namhaeicola litoreus</name>
    <dbReference type="NCBI Taxonomy" id="1052145"/>
    <lineage>
        <taxon>Bacteria</taxon>
        <taxon>Pseudomonadati</taxon>
        <taxon>Bacteroidota</taxon>
        <taxon>Flavobacteriia</taxon>
        <taxon>Flavobacteriales</taxon>
        <taxon>Flavobacteriaceae</taxon>
        <taxon>Namhaeicola</taxon>
    </lineage>
</organism>
<dbReference type="InterPro" id="IPR000073">
    <property type="entry name" value="AB_hydrolase_1"/>
</dbReference>
<dbReference type="InterPro" id="IPR029058">
    <property type="entry name" value="AB_hydrolase_fold"/>
</dbReference>
<comment type="caution">
    <text evidence="3">The sequence shown here is derived from an EMBL/GenBank/DDBJ whole genome shotgun (WGS) entry which is preliminary data.</text>
</comment>